<reference evidence="2" key="1">
    <citation type="submission" date="2020-08" db="EMBL/GenBank/DDBJ databases">
        <title>Multicomponent nature underlies the extraordinary mechanical properties of spider dragline silk.</title>
        <authorList>
            <person name="Kono N."/>
            <person name="Nakamura H."/>
            <person name="Mori M."/>
            <person name="Yoshida Y."/>
            <person name="Ohtoshi R."/>
            <person name="Malay A.D."/>
            <person name="Moran D.A.P."/>
            <person name="Tomita M."/>
            <person name="Numata K."/>
            <person name="Arakawa K."/>
        </authorList>
    </citation>
    <scope>NUCLEOTIDE SEQUENCE</scope>
</reference>
<evidence type="ECO:0000256" key="1">
    <source>
        <dbReference type="SAM" id="MobiDB-lite"/>
    </source>
</evidence>
<proteinExistence type="predicted"/>
<evidence type="ECO:0000313" key="3">
    <source>
        <dbReference type="Proteomes" id="UP000887159"/>
    </source>
</evidence>
<dbReference type="EMBL" id="BMAU01021430">
    <property type="protein sequence ID" value="GFY35122.1"/>
    <property type="molecule type" value="Genomic_DNA"/>
</dbReference>
<accession>A0A8X6WHD1</accession>
<name>A0A8X6WHD1_TRICX</name>
<protein>
    <submittedName>
        <fullName evidence="2">Uncharacterized protein</fullName>
    </submittedName>
</protein>
<organism evidence="2 3">
    <name type="scientific">Trichonephila clavipes</name>
    <name type="common">Golden silk orbweaver</name>
    <name type="synonym">Nephila clavipes</name>
    <dbReference type="NCBI Taxonomy" id="2585209"/>
    <lineage>
        <taxon>Eukaryota</taxon>
        <taxon>Metazoa</taxon>
        <taxon>Ecdysozoa</taxon>
        <taxon>Arthropoda</taxon>
        <taxon>Chelicerata</taxon>
        <taxon>Arachnida</taxon>
        <taxon>Araneae</taxon>
        <taxon>Araneomorphae</taxon>
        <taxon>Entelegynae</taxon>
        <taxon>Araneoidea</taxon>
        <taxon>Nephilidae</taxon>
        <taxon>Trichonephila</taxon>
    </lineage>
</organism>
<feature type="region of interest" description="Disordered" evidence="1">
    <location>
        <begin position="1"/>
        <end position="22"/>
    </location>
</feature>
<dbReference type="AlphaFoldDB" id="A0A8X6WHD1"/>
<dbReference type="Proteomes" id="UP000887159">
    <property type="component" value="Unassembled WGS sequence"/>
</dbReference>
<comment type="caution">
    <text evidence="2">The sequence shown here is derived from an EMBL/GenBank/DDBJ whole genome shotgun (WGS) entry which is preliminary data.</text>
</comment>
<evidence type="ECO:0000313" key="2">
    <source>
        <dbReference type="EMBL" id="GFY35122.1"/>
    </source>
</evidence>
<sequence>MDEDSTSKKVFNAQPIGTRRKGRSNLRRIDGLEKDLLLRTKNSRTLAGRRLTWKRLLEKAKTHPGLSSQGGRKKTSYSFGFTML</sequence>
<keyword evidence="3" id="KW-1185">Reference proteome</keyword>
<gene>
    <name evidence="2" type="primary">NCL1_51000</name>
    <name evidence="2" type="ORF">TNCV_5044971</name>
</gene>